<protein>
    <submittedName>
        <fullName evidence="2">Uncharacterized protein</fullName>
    </submittedName>
</protein>
<feature type="compositionally biased region" description="Basic and acidic residues" evidence="1">
    <location>
        <begin position="1"/>
        <end position="11"/>
    </location>
</feature>
<organism evidence="2 3">
    <name type="scientific">Panicum virgatum</name>
    <name type="common">Blackwell switchgrass</name>
    <dbReference type="NCBI Taxonomy" id="38727"/>
    <lineage>
        <taxon>Eukaryota</taxon>
        <taxon>Viridiplantae</taxon>
        <taxon>Streptophyta</taxon>
        <taxon>Embryophyta</taxon>
        <taxon>Tracheophyta</taxon>
        <taxon>Spermatophyta</taxon>
        <taxon>Magnoliopsida</taxon>
        <taxon>Liliopsida</taxon>
        <taxon>Poales</taxon>
        <taxon>Poaceae</taxon>
        <taxon>PACMAD clade</taxon>
        <taxon>Panicoideae</taxon>
        <taxon>Panicodae</taxon>
        <taxon>Paniceae</taxon>
        <taxon>Panicinae</taxon>
        <taxon>Panicum</taxon>
        <taxon>Panicum sect. Hiantes</taxon>
    </lineage>
</organism>
<feature type="compositionally biased region" description="Low complexity" evidence="1">
    <location>
        <begin position="139"/>
        <end position="166"/>
    </location>
</feature>
<proteinExistence type="predicted"/>
<accession>A0A8T0MNJ7</accession>
<dbReference type="Proteomes" id="UP000823388">
    <property type="component" value="Chromosome 9N"/>
</dbReference>
<dbReference type="AlphaFoldDB" id="A0A8T0MNJ7"/>
<name>A0A8T0MNJ7_PANVG</name>
<dbReference type="EMBL" id="CM029054">
    <property type="protein sequence ID" value="KAG2538860.1"/>
    <property type="molecule type" value="Genomic_DNA"/>
</dbReference>
<gene>
    <name evidence="2" type="ORF">PVAP13_9NG430956</name>
</gene>
<feature type="compositionally biased region" description="Pro residues" evidence="1">
    <location>
        <begin position="175"/>
        <end position="188"/>
    </location>
</feature>
<reference evidence="2" key="1">
    <citation type="submission" date="2020-05" db="EMBL/GenBank/DDBJ databases">
        <title>WGS assembly of Panicum virgatum.</title>
        <authorList>
            <person name="Lovell J.T."/>
            <person name="Jenkins J."/>
            <person name="Shu S."/>
            <person name="Juenger T.E."/>
            <person name="Schmutz J."/>
        </authorList>
    </citation>
    <scope>NUCLEOTIDE SEQUENCE</scope>
    <source>
        <strain evidence="2">AP13</strain>
    </source>
</reference>
<feature type="region of interest" description="Disordered" evidence="1">
    <location>
        <begin position="1"/>
        <end position="29"/>
    </location>
</feature>
<evidence type="ECO:0000313" key="3">
    <source>
        <dbReference type="Proteomes" id="UP000823388"/>
    </source>
</evidence>
<evidence type="ECO:0000256" key="1">
    <source>
        <dbReference type="SAM" id="MobiDB-lite"/>
    </source>
</evidence>
<evidence type="ECO:0000313" key="2">
    <source>
        <dbReference type="EMBL" id="KAG2538860.1"/>
    </source>
</evidence>
<feature type="compositionally biased region" description="Low complexity" evidence="1">
    <location>
        <begin position="109"/>
        <end position="132"/>
    </location>
</feature>
<feature type="region of interest" description="Disordered" evidence="1">
    <location>
        <begin position="99"/>
        <end position="190"/>
    </location>
</feature>
<keyword evidence="3" id="KW-1185">Reference proteome</keyword>
<comment type="caution">
    <text evidence="2">The sequence shown here is derived from an EMBL/GenBank/DDBJ whole genome shotgun (WGS) entry which is preliminary data.</text>
</comment>
<sequence length="276" mass="30180">MNGKVGPRERTQQGSRSPPPAELRSSPAVTSLCGHRAKSFLDLHFSPQNRRLRLAARHLQLRSDPPASNCPFFPQCPRRRRLRSPESLWTRRGRARSAGCCPRARRCPTRTTSTTHSPSTYLTPPSPGARRLLPPPYRLPSRSRSRATAAASPASCSAPLPRLLPAARPPRHPPPRTPLPPPPPCPCPPRRRALRSPLRLLLSISSTRRLWPTAAGVAPARGAARGDASRWQWASWETSARRSALPAARVTAPDVCSASWAPCRRAASATPASARR</sequence>